<dbReference type="AlphaFoldDB" id="A0AAU6SA57"/>
<proteinExistence type="predicted"/>
<protein>
    <submittedName>
        <fullName evidence="1">Uncharacterized protein</fullName>
    </submittedName>
</protein>
<accession>A0AAU6SA57</accession>
<reference evidence="1" key="1">
    <citation type="submission" date="2024-04" db="EMBL/GenBank/DDBJ databases">
        <authorList>
            <person name="Roder T."/>
            <person name="Oberhansli S."/>
            <person name="Kreuzer M."/>
        </authorList>
    </citation>
    <scope>NUCLEOTIDE SEQUENCE</scope>
    <source>
        <strain evidence="1">LWS13-1.2</strain>
    </source>
</reference>
<evidence type="ECO:0000313" key="1">
    <source>
        <dbReference type="EMBL" id="WZO33730.1"/>
    </source>
</evidence>
<gene>
    <name evidence="1" type="ORF">MRBLWS13_001364</name>
</gene>
<dbReference type="RefSeq" id="WP_349428260.1">
    <property type="nucleotide sequence ID" value="NZ_CP151632.1"/>
</dbReference>
<name>A0AAU6SA57_9MICO</name>
<organism evidence="1">
    <name type="scientific">Microbacterium sp. LWS13-1.2</name>
    <dbReference type="NCBI Taxonomy" id="3135264"/>
    <lineage>
        <taxon>Bacteria</taxon>
        <taxon>Bacillati</taxon>
        <taxon>Actinomycetota</taxon>
        <taxon>Actinomycetes</taxon>
        <taxon>Micrococcales</taxon>
        <taxon>Microbacteriaceae</taxon>
        <taxon>Microbacterium</taxon>
    </lineage>
</organism>
<sequence length="197" mass="20646">MMTIMVKLETADVSPERVEVGNGVSVPRSWTAIVRDEPGVPGAIRVRVEFDPRLARSAAVSVTVERAGEGDEVTSLTLREVRVQAALQATGLLVSTVADGSKAPVTGAAYVRRMRERTDRSAAENVVDAAATYRLAVAVNLPPLKTVSDCLGVSQSTATRLMNRARIDGLAAGIRLPDADATGPVVGPSRTSGPSIN</sequence>
<dbReference type="EMBL" id="CP151632">
    <property type="protein sequence ID" value="WZO33730.1"/>
    <property type="molecule type" value="Genomic_DNA"/>
</dbReference>